<dbReference type="Proteomes" id="UP000593564">
    <property type="component" value="Unassembled WGS sequence"/>
</dbReference>
<reference evidence="2" key="1">
    <citation type="journal article" date="2020" name="Nat. Commun.">
        <title>Genome assembly of wild tea tree DASZ reveals pedigree and selection history of tea varieties.</title>
        <authorList>
            <person name="Zhang W."/>
            <person name="Zhang Y."/>
            <person name="Qiu H."/>
            <person name="Guo Y."/>
            <person name="Wan H."/>
            <person name="Zhang X."/>
            <person name="Scossa F."/>
            <person name="Alseekh S."/>
            <person name="Zhang Q."/>
            <person name="Wang P."/>
            <person name="Xu L."/>
            <person name="Schmidt M.H."/>
            <person name="Jia X."/>
            <person name="Li D."/>
            <person name="Zhu A."/>
            <person name="Guo F."/>
            <person name="Chen W."/>
            <person name="Ni D."/>
            <person name="Usadel B."/>
            <person name="Fernie A.R."/>
            <person name="Wen W."/>
        </authorList>
    </citation>
    <scope>NUCLEOTIDE SEQUENCE [LARGE SCALE GENOMIC DNA]</scope>
    <source>
        <strain evidence="2">cv. G240</strain>
    </source>
</reference>
<protein>
    <submittedName>
        <fullName evidence="1">Uncharacterized protein</fullName>
    </submittedName>
</protein>
<keyword evidence="2" id="KW-1185">Reference proteome</keyword>
<comment type="caution">
    <text evidence="1">The sequence shown here is derived from an EMBL/GenBank/DDBJ whole genome shotgun (WGS) entry which is preliminary data.</text>
</comment>
<evidence type="ECO:0000313" key="1">
    <source>
        <dbReference type="EMBL" id="KAF5931993.1"/>
    </source>
</evidence>
<evidence type="ECO:0000313" key="2">
    <source>
        <dbReference type="Proteomes" id="UP000593564"/>
    </source>
</evidence>
<gene>
    <name evidence="1" type="ORF">HYC85_028164</name>
</gene>
<dbReference type="AlphaFoldDB" id="A0A7J7FUC6"/>
<dbReference type="EMBL" id="JACBKZ010000014">
    <property type="protein sequence ID" value="KAF5931993.1"/>
    <property type="molecule type" value="Genomic_DNA"/>
</dbReference>
<reference evidence="1 2" key="2">
    <citation type="submission" date="2020-07" db="EMBL/GenBank/DDBJ databases">
        <title>Genome assembly of wild tea tree DASZ reveals pedigree and selection history of tea varieties.</title>
        <authorList>
            <person name="Zhang W."/>
        </authorList>
    </citation>
    <scope>NUCLEOTIDE SEQUENCE [LARGE SCALE GENOMIC DNA]</scope>
    <source>
        <strain evidence="2">cv. G240</strain>
        <tissue evidence="1">Leaf</tissue>
    </source>
</reference>
<accession>A0A7J7FUC6</accession>
<organism evidence="1 2">
    <name type="scientific">Camellia sinensis</name>
    <name type="common">Tea plant</name>
    <name type="synonym">Thea sinensis</name>
    <dbReference type="NCBI Taxonomy" id="4442"/>
    <lineage>
        <taxon>Eukaryota</taxon>
        <taxon>Viridiplantae</taxon>
        <taxon>Streptophyta</taxon>
        <taxon>Embryophyta</taxon>
        <taxon>Tracheophyta</taxon>
        <taxon>Spermatophyta</taxon>
        <taxon>Magnoliopsida</taxon>
        <taxon>eudicotyledons</taxon>
        <taxon>Gunneridae</taxon>
        <taxon>Pentapetalae</taxon>
        <taxon>asterids</taxon>
        <taxon>Ericales</taxon>
        <taxon>Theaceae</taxon>
        <taxon>Camellia</taxon>
    </lineage>
</organism>
<sequence length="60" mass="6837">MLAYNRVELSWINMDLSYRQNQTQIGTKCISVRLTKRPRLVTSASLCLNLTSATRSKPHA</sequence>
<proteinExistence type="predicted"/>
<name>A0A7J7FUC6_CAMSI</name>